<name>A0A1H5RDS3_9PSEU</name>
<keyword evidence="3" id="KW-1185">Reference proteome</keyword>
<evidence type="ECO:0000259" key="1">
    <source>
        <dbReference type="Pfam" id="PF12770"/>
    </source>
</evidence>
<dbReference type="STRING" id="218821.SAMN05421837_110255"/>
<proteinExistence type="predicted"/>
<dbReference type="EMBL" id="FNUJ01000010">
    <property type="protein sequence ID" value="SEF36500.1"/>
    <property type="molecule type" value="Genomic_DNA"/>
</dbReference>
<dbReference type="Pfam" id="PF12770">
    <property type="entry name" value="CHAT"/>
    <property type="match status" value="1"/>
</dbReference>
<dbReference type="Proteomes" id="UP000198878">
    <property type="component" value="Unassembled WGS sequence"/>
</dbReference>
<sequence>MIRAELLAGELNVGRATDLTLRLTNGGGGTCTNIVFTLRLPPQVPAVRGNRALEASRLAPGESCDAVVRVRPRQAGRWQATSTNFSFRDQHGAAFRVADFSSPLVVAAEVEDVKVPLPRFDITLSTPVLAHGEWDTLRGYVSNTGPTPISWGRLSLQGPLVMDPNGVTADLGYLQPGEQEPFTFHVLAREAGREVPVRITAMCVDGAAQRVETAKNLSVQVGHAATANSGQVRILYLAANPSSFDRLRLAEEVRDIKQTLRYGKQRDRFELAEQGAMRARDLTQALLDFAPRIVHLSGHGAEDGRFVAEAEGGGTRLLSTNGVAALFKEVSDTVECVIVNACYSEDLAQSLSEHISYVIGMRSWIGDQSAMDFSVGFYQALVAGRAIEPAYRIGKAAMVTGNSHGRGGEVPVLFRRS</sequence>
<reference evidence="3" key="1">
    <citation type="submission" date="2016-10" db="EMBL/GenBank/DDBJ databases">
        <authorList>
            <person name="Varghese N."/>
            <person name="Submissions S."/>
        </authorList>
    </citation>
    <scope>NUCLEOTIDE SEQUENCE [LARGE SCALE GENOMIC DNA]</scope>
    <source>
        <strain evidence="3">DSM 44654</strain>
    </source>
</reference>
<dbReference type="GO" id="GO:0005975">
    <property type="term" value="P:carbohydrate metabolic process"/>
    <property type="evidence" value="ECO:0007669"/>
    <property type="project" value="UniProtKB-ARBA"/>
</dbReference>
<feature type="domain" description="CHAT" evidence="1">
    <location>
        <begin position="248"/>
        <end position="398"/>
    </location>
</feature>
<dbReference type="InterPro" id="IPR013783">
    <property type="entry name" value="Ig-like_fold"/>
</dbReference>
<organism evidence="2 3">
    <name type="scientific">Amycolatopsis pretoriensis</name>
    <dbReference type="NCBI Taxonomy" id="218821"/>
    <lineage>
        <taxon>Bacteria</taxon>
        <taxon>Bacillati</taxon>
        <taxon>Actinomycetota</taxon>
        <taxon>Actinomycetes</taxon>
        <taxon>Pseudonocardiales</taxon>
        <taxon>Pseudonocardiaceae</taxon>
        <taxon>Amycolatopsis</taxon>
    </lineage>
</organism>
<dbReference type="AlphaFoldDB" id="A0A1H5RDS3"/>
<gene>
    <name evidence="2" type="ORF">SAMN05421837_110255</name>
</gene>
<accession>A0A1H5RDS3</accession>
<evidence type="ECO:0000313" key="3">
    <source>
        <dbReference type="Proteomes" id="UP000198878"/>
    </source>
</evidence>
<evidence type="ECO:0000313" key="2">
    <source>
        <dbReference type="EMBL" id="SEF36500.1"/>
    </source>
</evidence>
<dbReference type="InterPro" id="IPR024983">
    <property type="entry name" value="CHAT_dom"/>
</dbReference>
<dbReference type="Gene3D" id="2.60.40.10">
    <property type="entry name" value="Immunoglobulins"/>
    <property type="match status" value="1"/>
</dbReference>
<dbReference type="RefSeq" id="WP_208608438.1">
    <property type="nucleotide sequence ID" value="NZ_FNUJ01000010.1"/>
</dbReference>
<protein>
    <submittedName>
        <fullName evidence="2">CHAT domain-containing protein</fullName>
    </submittedName>
</protein>